<protein>
    <submittedName>
        <fullName evidence="1">TlpA family protein disulfide reductase</fullName>
    </submittedName>
</protein>
<dbReference type="RefSeq" id="WP_386400556.1">
    <property type="nucleotide sequence ID" value="NZ_JBHSPT010000050.1"/>
</dbReference>
<dbReference type="Proteomes" id="UP001596242">
    <property type="component" value="Unassembled WGS sequence"/>
</dbReference>
<evidence type="ECO:0000313" key="1">
    <source>
        <dbReference type="EMBL" id="MFC6058086.1"/>
    </source>
</evidence>
<comment type="caution">
    <text evidence="1">The sequence shown here is derived from an EMBL/GenBank/DDBJ whole genome shotgun (WGS) entry which is preliminary data.</text>
</comment>
<dbReference type="SUPFAM" id="SSF52833">
    <property type="entry name" value="Thioredoxin-like"/>
    <property type="match status" value="1"/>
</dbReference>
<evidence type="ECO:0000313" key="2">
    <source>
        <dbReference type="Proteomes" id="UP001596242"/>
    </source>
</evidence>
<reference evidence="2" key="1">
    <citation type="journal article" date="2019" name="Int. J. Syst. Evol. Microbiol.">
        <title>The Global Catalogue of Microorganisms (GCM) 10K type strain sequencing project: providing services to taxonomists for standard genome sequencing and annotation.</title>
        <authorList>
            <consortium name="The Broad Institute Genomics Platform"/>
            <consortium name="The Broad Institute Genome Sequencing Center for Infectious Disease"/>
            <person name="Wu L."/>
            <person name="Ma J."/>
        </authorList>
    </citation>
    <scope>NUCLEOTIDE SEQUENCE [LARGE SCALE GENOMIC DNA]</scope>
    <source>
        <strain evidence="2">JCM 12763</strain>
    </source>
</reference>
<accession>A0ABW1M2P3</accession>
<keyword evidence="2" id="KW-1185">Reference proteome</keyword>
<gene>
    <name evidence="1" type="ORF">ACFP50_22310</name>
</gene>
<sequence>MALYPLAVLALLVACTACALSLMVSLRVKKVLDPLIEEGAFSPGRPPTVAVGTEVPDYGQLTDIDGSPLTLGAGPDGSWILTFLSTTCSGCKAQLPSYRDYLRGQGVPRDRVISVVSGEADELGMYADEIGELSRIVHSDELPSIATDLKVSIWPTFLVVSSDRSVQFATEDVARLPELADTRARTPVTA</sequence>
<organism evidence="1 2">
    <name type="scientific">Streptomyces pratens</name>
    <dbReference type="NCBI Taxonomy" id="887456"/>
    <lineage>
        <taxon>Bacteria</taxon>
        <taxon>Bacillati</taxon>
        <taxon>Actinomycetota</taxon>
        <taxon>Actinomycetes</taxon>
        <taxon>Kitasatosporales</taxon>
        <taxon>Streptomycetaceae</taxon>
        <taxon>Streptomyces</taxon>
    </lineage>
</organism>
<proteinExistence type="predicted"/>
<dbReference type="InterPro" id="IPR036249">
    <property type="entry name" value="Thioredoxin-like_sf"/>
</dbReference>
<name>A0ABW1M2P3_9ACTN</name>
<dbReference type="Gene3D" id="3.40.30.10">
    <property type="entry name" value="Glutaredoxin"/>
    <property type="match status" value="1"/>
</dbReference>
<dbReference type="EMBL" id="JBHSPT010000050">
    <property type="protein sequence ID" value="MFC6058086.1"/>
    <property type="molecule type" value="Genomic_DNA"/>
</dbReference>